<evidence type="ECO:0008006" key="3">
    <source>
        <dbReference type="Google" id="ProtNLM"/>
    </source>
</evidence>
<gene>
    <name evidence="1" type="ORF">J2Z28_001712</name>
</gene>
<dbReference type="EMBL" id="JAGIKV010000005">
    <property type="protein sequence ID" value="MBP2245096.1"/>
    <property type="molecule type" value="Genomic_DNA"/>
</dbReference>
<proteinExistence type="predicted"/>
<protein>
    <recommendedName>
        <fullName evidence="3">Transposase</fullName>
    </recommendedName>
</protein>
<sequence>MDEAGFCWMFAPSNLTKQSKKGFDLTIESLFLFSIQQR</sequence>
<reference evidence="1 2" key="1">
    <citation type="submission" date="2021-03" db="EMBL/GenBank/DDBJ databases">
        <title>Genomic Encyclopedia of Type Strains, Phase IV (KMG-IV): sequencing the most valuable type-strain genomes for metagenomic binning, comparative biology and taxonomic classification.</title>
        <authorList>
            <person name="Goeker M."/>
        </authorList>
    </citation>
    <scope>NUCLEOTIDE SEQUENCE [LARGE SCALE GENOMIC DNA]</scope>
    <source>
        <strain evidence="1 2">DSM 21292</strain>
    </source>
</reference>
<evidence type="ECO:0000313" key="2">
    <source>
        <dbReference type="Proteomes" id="UP000810207"/>
    </source>
</evidence>
<name>A0ABS4RRP1_PAEXY</name>
<dbReference type="Proteomes" id="UP000810207">
    <property type="component" value="Unassembled WGS sequence"/>
</dbReference>
<accession>A0ABS4RRP1</accession>
<keyword evidence="2" id="KW-1185">Reference proteome</keyword>
<evidence type="ECO:0000313" key="1">
    <source>
        <dbReference type="EMBL" id="MBP2245096.1"/>
    </source>
</evidence>
<comment type="caution">
    <text evidence="1">The sequence shown here is derived from an EMBL/GenBank/DDBJ whole genome shotgun (WGS) entry which is preliminary data.</text>
</comment>
<organism evidence="1 2">
    <name type="scientific">Paenibacillus xylanexedens</name>
    <dbReference type="NCBI Taxonomy" id="528191"/>
    <lineage>
        <taxon>Bacteria</taxon>
        <taxon>Bacillati</taxon>
        <taxon>Bacillota</taxon>
        <taxon>Bacilli</taxon>
        <taxon>Bacillales</taxon>
        <taxon>Paenibacillaceae</taxon>
        <taxon>Paenibacillus</taxon>
    </lineage>
</organism>